<keyword evidence="2" id="KW-0378">Hydrolase</keyword>
<evidence type="ECO:0000313" key="4">
    <source>
        <dbReference type="EMBL" id="MEO1756047.1"/>
    </source>
</evidence>
<dbReference type="Proteomes" id="UP001462961">
    <property type="component" value="Unassembled WGS sequence"/>
</dbReference>
<organism evidence="4 5">
    <name type="scientific">Paraburkholderia caribensis</name>
    <dbReference type="NCBI Taxonomy" id="75105"/>
    <lineage>
        <taxon>Bacteria</taxon>
        <taxon>Pseudomonadati</taxon>
        <taxon>Pseudomonadota</taxon>
        <taxon>Betaproteobacteria</taxon>
        <taxon>Burkholderiales</taxon>
        <taxon>Burkholderiaceae</taxon>
        <taxon>Paraburkholderia</taxon>
    </lineage>
</organism>
<dbReference type="InterPro" id="IPR000086">
    <property type="entry name" value="NUDIX_hydrolase_dom"/>
</dbReference>
<dbReference type="Pfam" id="PF00293">
    <property type="entry name" value="NUDIX"/>
    <property type="match status" value="1"/>
</dbReference>
<comment type="caution">
    <text evidence="4">The sequence shown here is derived from an EMBL/GenBank/DDBJ whole genome shotgun (WGS) entry which is preliminary data.</text>
</comment>
<dbReference type="EMBL" id="JAYLVJ010000022">
    <property type="protein sequence ID" value="MEO1756047.1"/>
    <property type="molecule type" value="Genomic_DNA"/>
</dbReference>
<reference evidence="4 5" key="1">
    <citation type="submission" date="2024-01" db="EMBL/GenBank/DDBJ databases">
        <title>The diversity of rhizobia nodulating Mimosa spp. in eleven states of Brazil covering several biomes is determined by host plant, location, and edaphic factors.</title>
        <authorList>
            <person name="Rouws L."/>
            <person name="Barauna A."/>
            <person name="Beukes C."/>
            <person name="De Faria S.M."/>
            <person name="Gross E."/>
            <person name="Dos Reis Junior F.B."/>
            <person name="Simon M."/>
            <person name="Maluk M."/>
            <person name="Odee D.W."/>
            <person name="Kenicer G."/>
            <person name="Young J.P.W."/>
            <person name="Reis V.M."/>
            <person name="Zilli J."/>
            <person name="James E.K."/>
        </authorList>
    </citation>
    <scope>NUCLEOTIDE SEQUENCE [LARGE SCALE GENOMIC DNA]</scope>
    <source>
        <strain evidence="4 5">JHI1651</strain>
    </source>
</reference>
<dbReference type="RefSeq" id="WP_233445301.1">
    <property type="nucleotide sequence ID" value="NZ_CP015960.1"/>
</dbReference>
<name>A0ABV0DYN5_9BURK</name>
<accession>A0ABV0DYN5</accession>
<feature type="domain" description="Nudix hydrolase" evidence="3">
    <location>
        <begin position="63"/>
        <end position="178"/>
    </location>
</feature>
<dbReference type="InterPro" id="IPR015797">
    <property type="entry name" value="NUDIX_hydrolase-like_dom_sf"/>
</dbReference>
<evidence type="ECO:0000256" key="2">
    <source>
        <dbReference type="ARBA" id="ARBA00022801"/>
    </source>
</evidence>
<protein>
    <submittedName>
        <fullName evidence="4">NUDIX domain-containing protein</fullName>
    </submittedName>
</protein>
<dbReference type="CDD" id="cd04667">
    <property type="entry name" value="NUDIX_Hydrolase"/>
    <property type="match status" value="1"/>
</dbReference>
<dbReference type="SUPFAM" id="SSF55811">
    <property type="entry name" value="Nudix"/>
    <property type="match status" value="1"/>
</dbReference>
<gene>
    <name evidence="4" type="ORF">VOI32_19140</name>
</gene>
<dbReference type="PANTHER" id="PTHR43046:SF14">
    <property type="entry name" value="MUTT_NUDIX FAMILY PROTEIN"/>
    <property type="match status" value="1"/>
</dbReference>
<dbReference type="PANTHER" id="PTHR43046">
    <property type="entry name" value="GDP-MANNOSE MANNOSYL HYDROLASE"/>
    <property type="match status" value="1"/>
</dbReference>
<proteinExistence type="predicted"/>
<keyword evidence="5" id="KW-1185">Reference proteome</keyword>
<dbReference type="Gene3D" id="3.90.79.10">
    <property type="entry name" value="Nucleoside Triphosphate Pyrophosphohydrolase"/>
    <property type="match status" value="1"/>
</dbReference>
<evidence type="ECO:0000259" key="3">
    <source>
        <dbReference type="PROSITE" id="PS51462"/>
    </source>
</evidence>
<comment type="cofactor">
    <cofactor evidence="1">
        <name>Mg(2+)</name>
        <dbReference type="ChEBI" id="CHEBI:18420"/>
    </cofactor>
</comment>
<evidence type="ECO:0000256" key="1">
    <source>
        <dbReference type="ARBA" id="ARBA00001946"/>
    </source>
</evidence>
<evidence type="ECO:0000313" key="5">
    <source>
        <dbReference type="Proteomes" id="UP001462961"/>
    </source>
</evidence>
<dbReference type="PROSITE" id="PS51462">
    <property type="entry name" value="NUDIX"/>
    <property type="match status" value="1"/>
</dbReference>
<sequence length="205" mass="23163">MAPPRFELFVSVVTILVAFGVPESCYRFTGPVMPVSNGTRIRRQPSEGTHNCTVGCTHQGANMKERATVICRRDDTVLFVRHRIRWALPGGAVRPNESPLQCAHRELEEETSLVAVSSAYLWQFVGFNKRHHVFIVEIADSADPQPRNEIRSCRWFVPRDIGTLLVSVPTRSILELASGRRGHAWQWTTQRPRTAGSHDAPLPWE</sequence>